<dbReference type="EMBL" id="AUZX01011530">
    <property type="protein sequence ID" value="EQD42945.1"/>
    <property type="molecule type" value="Genomic_DNA"/>
</dbReference>
<dbReference type="Gene3D" id="2.120.10.30">
    <property type="entry name" value="TolB, C-terminal domain"/>
    <property type="match status" value="1"/>
</dbReference>
<dbReference type="InterPro" id="IPR011042">
    <property type="entry name" value="6-blade_b-propeller_TolB-like"/>
</dbReference>
<organism evidence="1">
    <name type="scientific">mine drainage metagenome</name>
    <dbReference type="NCBI Taxonomy" id="410659"/>
    <lineage>
        <taxon>unclassified sequences</taxon>
        <taxon>metagenomes</taxon>
        <taxon>ecological metagenomes</taxon>
    </lineage>
</organism>
<dbReference type="SUPFAM" id="SSF82171">
    <property type="entry name" value="DPP6 N-terminal domain-like"/>
    <property type="match status" value="1"/>
</dbReference>
<evidence type="ECO:0000313" key="1">
    <source>
        <dbReference type="EMBL" id="EQD42945.1"/>
    </source>
</evidence>
<feature type="non-terminal residue" evidence="1">
    <location>
        <position position="322"/>
    </location>
</feature>
<dbReference type="AlphaFoldDB" id="T1ALK3"/>
<reference evidence="1" key="1">
    <citation type="submission" date="2013-08" db="EMBL/GenBank/DDBJ databases">
        <authorList>
            <person name="Mendez C."/>
            <person name="Richter M."/>
            <person name="Ferrer M."/>
            <person name="Sanchez J."/>
        </authorList>
    </citation>
    <scope>NUCLEOTIDE SEQUENCE</scope>
</reference>
<name>T1ALK3_9ZZZZ</name>
<sequence length="322" mass="34479">MAGSTLGVTRASIFRSLASANQNNGDAHMKPYLGKVRWGAMAAVLAAGMVGHAHAAPVKARGPLATRIVRIMHRLRDVRRFGAVSVAPNGRTIAWTVTETTSAHRAKAAAKSTTGNPGEILQLADTNGTHVRTVKVPNSVETCHYSSLTWSPGSKVLAFLSNCNHGKKDREQLNVYEVDANAVRARRVTHLRGFVHELTWVPGGSMLSFLYVKGDLHPIAAVSATKPQVGVIGRAGVEHQQLAVVPATGGTVSEITPYPVFVYEYDWSQSGNRVAYVGAPPPGRDNWWVAKLYTQTYGGPARVVLDPSTVKGSLHGLQIALP</sequence>
<comment type="caution">
    <text evidence="1">The sequence shown here is derived from an EMBL/GenBank/DDBJ whole genome shotgun (WGS) entry which is preliminary data.</text>
</comment>
<protein>
    <submittedName>
        <fullName evidence="1">Peptidase S9 prolyl oligopeptidase active site domain protein</fullName>
    </submittedName>
</protein>
<accession>T1ALK3</accession>
<gene>
    <name evidence="1" type="ORF">B1A_15711</name>
</gene>
<proteinExistence type="predicted"/>
<reference evidence="1" key="2">
    <citation type="journal article" date="2014" name="ISME J.">
        <title>Microbial stratification in low pH oxic and suboxic macroscopic growths along an acid mine drainage.</title>
        <authorList>
            <person name="Mendez-Garcia C."/>
            <person name="Mesa V."/>
            <person name="Sprenger R.R."/>
            <person name="Richter M."/>
            <person name="Diez M.S."/>
            <person name="Solano J."/>
            <person name="Bargiela R."/>
            <person name="Golyshina O.V."/>
            <person name="Manteca A."/>
            <person name="Ramos J.L."/>
            <person name="Gallego J.R."/>
            <person name="Llorente I."/>
            <person name="Martins Dos Santos V.A."/>
            <person name="Jensen O.N."/>
            <person name="Pelaez A.I."/>
            <person name="Sanchez J."/>
            <person name="Ferrer M."/>
        </authorList>
    </citation>
    <scope>NUCLEOTIDE SEQUENCE</scope>
</reference>